<proteinExistence type="predicted"/>
<gene>
    <name evidence="2" type="ORF">SK128_014714</name>
</gene>
<dbReference type="Proteomes" id="UP001381693">
    <property type="component" value="Unassembled WGS sequence"/>
</dbReference>
<evidence type="ECO:0000313" key="3">
    <source>
        <dbReference type="Proteomes" id="UP001381693"/>
    </source>
</evidence>
<feature type="compositionally biased region" description="Basic and acidic residues" evidence="1">
    <location>
        <begin position="405"/>
        <end position="418"/>
    </location>
</feature>
<reference evidence="2 3" key="1">
    <citation type="submission" date="2023-11" db="EMBL/GenBank/DDBJ databases">
        <title>Halocaridina rubra genome assembly.</title>
        <authorList>
            <person name="Smith C."/>
        </authorList>
    </citation>
    <scope>NUCLEOTIDE SEQUENCE [LARGE SCALE GENOMIC DNA]</scope>
    <source>
        <strain evidence="2">EP-1</strain>
        <tissue evidence="2">Whole</tissue>
    </source>
</reference>
<feature type="compositionally biased region" description="Basic and acidic residues" evidence="1">
    <location>
        <begin position="474"/>
        <end position="493"/>
    </location>
</feature>
<feature type="compositionally biased region" description="Polar residues" evidence="1">
    <location>
        <begin position="139"/>
        <end position="150"/>
    </location>
</feature>
<name>A0AAN8ZY02_HALRR</name>
<sequence>MERRQAGMGAMMPFFPGPGMGEQPPLPPPEMPPFPHMRERFPNAVWGGESPQGQWPPPPFHPPGLGHPPMVHPPPPPPPHQFNQFEPRQPMFNFPGGPAGGPAPPVSSVPVSQYNSQYNDQFTSGGDSGNGGYVPQGHFSPQTPQTSVPGFSNGPPNGFLNQSPGNGVVGGSPPHPHRYPGSNDFHQQQQQQQGGMFKSPMASPAVSAPEASPVTGGFTMTTLPSPHAPHTPHASEHPNEKPGYPQPPTQNLLGSRVSASGYSGQALEGGAGVPQGSPHGTSSVQSRLKNMIMSRQSSSYPGGGVDSPPLGEVHFSGHVAAVTSVSRAEPEHMEESLKMAQNFLAYRTAESGPGSVVQANTTDVKGGAETAMVLANTTIKKEPPGEECGTVSQEASMSSSSPPLSKEDDGDKDIKSEQTESVQEENMHTDIEMKNEYEIKKEIEVNEQHGDPPNTIAPKPPDLTGYTPLMQQKQMEEGKMEPSNQEHDPDKKPLSIYDFPDSPESLQNHQDFRFGRVRGTGPCISRPACANMSGGTNTVPPGPTTPVGQVCPRLSPASSLGVQPRPPGPPVPAIPSQITNFSGLTSTTTTTTNSQAATTSALVTTPSSQPQSHQNHYQHWPHHSSSCQHTSVQQSSPKSISMHPSKNVQIDNANQQQKLLQGKDHKISDQISQQCNSKPGTALPLATQHPKIKQEPMEHSTLQEPLHVKIEPVAHPGPPAGESSQGPGFRDIEALRQRLRQNELDIPQCSCPVPPGDGVVQASRYKFPRYFYYFTNFIWESSFVPEATDPFIIWICLLTFHWY</sequence>
<feature type="region of interest" description="Disordered" evidence="1">
    <location>
        <begin position="581"/>
        <end position="645"/>
    </location>
</feature>
<comment type="caution">
    <text evidence="2">The sequence shown here is derived from an EMBL/GenBank/DDBJ whole genome shotgun (WGS) entry which is preliminary data.</text>
</comment>
<feature type="compositionally biased region" description="Polar residues" evidence="1">
    <location>
        <begin position="113"/>
        <end position="125"/>
    </location>
</feature>
<feature type="compositionally biased region" description="Polar residues" evidence="1">
    <location>
        <begin position="249"/>
        <end position="263"/>
    </location>
</feature>
<feature type="compositionally biased region" description="Polar residues" evidence="1">
    <location>
        <begin position="602"/>
        <end position="645"/>
    </location>
</feature>
<feature type="compositionally biased region" description="Basic and acidic residues" evidence="1">
    <location>
        <begin position="425"/>
        <end position="450"/>
    </location>
</feature>
<dbReference type="EMBL" id="JAXCGZ010022896">
    <property type="protein sequence ID" value="KAK7021402.1"/>
    <property type="molecule type" value="Genomic_DNA"/>
</dbReference>
<feature type="region of interest" description="Disordered" evidence="1">
    <location>
        <begin position="377"/>
        <end position="507"/>
    </location>
</feature>
<organism evidence="2 3">
    <name type="scientific">Halocaridina rubra</name>
    <name type="common">Hawaiian red shrimp</name>
    <dbReference type="NCBI Taxonomy" id="373956"/>
    <lineage>
        <taxon>Eukaryota</taxon>
        <taxon>Metazoa</taxon>
        <taxon>Ecdysozoa</taxon>
        <taxon>Arthropoda</taxon>
        <taxon>Crustacea</taxon>
        <taxon>Multicrustacea</taxon>
        <taxon>Malacostraca</taxon>
        <taxon>Eumalacostraca</taxon>
        <taxon>Eucarida</taxon>
        <taxon>Decapoda</taxon>
        <taxon>Pleocyemata</taxon>
        <taxon>Caridea</taxon>
        <taxon>Atyoidea</taxon>
        <taxon>Atyidae</taxon>
        <taxon>Halocaridina</taxon>
    </lineage>
</organism>
<feature type="compositionally biased region" description="Low complexity" evidence="1">
    <location>
        <begin position="585"/>
        <end position="601"/>
    </location>
</feature>
<feature type="region of interest" description="Disordered" evidence="1">
    <location>
        <begin position="658"/>
        <end position="683"/>
    </location>
</feature>
<feature type="compositionally biased region" description="Low complexity" evidence="1">
    <location>
        <begin position="187"/>
        <end position="213"/>
    </location>
</feature>
<keyword evidence="3" id="KW-1185">Reference proteome</keyword>
<feature type="compositionally biased region" description="Pro residues" evidence="1">
    <location>
        <begin position="54"/>
        <end position="80"/>
    </location>
</feature>
<feature type="region of interest" description="Disordered" evidence="1">
    <location>
        <begin position="1"/>
        <end position="285"/>
    </location>
</feature>
<protein>
    <submittedName>
        <fullName evidence="2">Uncharacterized protein</fullName>
    </submittedName>
</protein>
<dbReference type="AlphaFoldDB" id="A0AAN8ZY02"/>
<evidence type="ECO:0000313" key="2">
    <source>
        <dbReference type="EMBL" id="KAK7021402.1"/>
    </source>
</evidence>
<feature type="compositionally biased region" description="Polar residues" evidence="1">
    <location>
        <begin position="669"/>
        <end position="679"/>
    </location>
</feature>
<feature type="compositionally biased region" description="Pro residues" evidence="1">
    <location>
        <begin position="24"/>
        <end position="35"/>
    </location>
</feature>
<evidence type="ECO:0000256" key="1">
    <source>
        <dbReference type="SAM" id="MobiDB-lite"/>
    </source>
</evidence>
<accession>A0AAN8ZY02</accession>